<reference evidence="6 7" key="1">
    <citation type="journal article" date="2023" name="Hortic Res">
        <title>Pangenome of water caltrop reveals structural variations and asymmetric subgenome divergence after allopolyploidization.</title>
        <authorList>
            <person name="Zhang X."/>
            <person name="Chen Y."/>
            <person name="Wang L."/>
            <person name="Yuan Y."/>
            <person name="Fang M."/>
            <person name="Shi L."/>
            <person name="Lu R."/>
            <person name="Comes H.P."/>
            <person name="Ma Y."/>
            <person name="Chen Y."/>
            <person name="Huang G."/>
            <person name="Zhou Y."/>
            <person name="Zheng Z."/>
            <person name="Qiu Y."/>
        </authorList>
    </citation>
    <scope>NUCLEOTIDE SEQUENCE [LARGE SCALE GENOMIC DNA]</scope>
    <source>
        <strain evidence="6">F231</strain>
    </source>
</reference>
<dbReference type="GO" id="GO:0004671">
    <property type="term" value="F:protein C-terminal S-isoprenylcysteine carboxyl O-methyltransferase activity"/>
    <property type="evidence" value="ECO:0007669"/>
    <property type="project" value="InterPro"/>
</dbReference>
<evidence type="ECO:0000256" key="1">
    <source>
        <dbReference type="ARBA" id="ARBA00004141"/>
    </source>
</evidence>
<dbReference type="EMBL" id="JAXQNO010000023">
    <property type="protein sequence ID" value="KAK4764876.1"/>
    <property type="molecule type" value="Genomic_DNA"/>
</dbReference>
<evidence type="ECO:0000256" key="5">
    <source>
        <dbReference type="SAM" id="Phobius"/>
    </source>
</evidence>
<comment type="subcellular location">
    <subcellularLocation>
        <location evidence="1">Membrane</location>
        <topology evidence="1">Multi-pass membrane protein</topology>
    </subcellularLocation>
</comment>
<evidence type="ECO:0000256" key="2">
    <source>
        <dbReference type="ARBA" id="ARBA00022692"/>
    </source>
</evidence>
<evidence type="ECO:0000256" key="3">
    <source>
        <dbReference type="ARBA" id="ARBA00022989"/>
    </source>
</evidence>
<evidence type="ECO:0008006" key="8">
    <source>
        <dbReference type="Google" id="ProtNLM"/>
    </source>
</evidence>
<dbReference type="Proteomes" id="UP001346149">
    <property type="component" value="Unassembled WGS sequence"/>
</dbReference>
<feature type="transmembrane region" description="Helical" evidence="5">
    <location>
        <begin position="12"/>
        <end position="31"/>
    </location>
</feature>
<evidence type="ECO:0000313" key="7">
    <source>
        <dbReference type="Proteomes" id="UP001346149"/>
    </source>
</evidence>
<dbReference type="PANTHER" id="PTHR12714">
    <property type="entry name" value="PROTEIN-S ISOPRENYLCYSTEINE O-METHYLTRANSFERASE"/>
    <property type="match status" value="1"/>
</dbReference>
<dbReference type="GO" id="GO:0016020">
    <property type="term" value="C:membrane"/>
    <property type="evidence" value="ECO:0007669"/>
    <property type="project" value="UniProtKB-SubCell"/>
</dbReference>
<dbReference type="AlphaFoldDB" id="A0AAN7KDE6"/>
<keyword evidence="4 5" id="KW-0472">Membrane</keyword>
<dbReference type="Gene3D" id="1.20.120.1630">
    <property type="match status" value="1"/>
</dbReference>
<dbReference type="PANTHER" id="PTHR12714:SF9">
    <property type="entry name" value="PROTEIN-S-ISOPRENYLCYSTEINE O-METHYLTRANSFERASE"/>
    <property type="match status" value="1"/>
</dbReference>
<dbReference type="InterPro" id="IPR025770">
    <property type="entry name" value="PPMT_MeTrfase"/>
</dbReference>
<evidence type="ECO:0000313" key="6">
    <source>
        <dbReference type="EMBL" id="KAK4764876.1"/>
    </source>
</evidence>
<accession>A0AAN7KDE6</accession>
<dbReference type="GO" id="GO:0005783">
    <property type="term" value="C:endoplasmic reticulum"/>
    <property type="evidence" value="ECO:0007669"/>
    <property type="project" value="InterPro"/>
</dbReference>
<comment type="caution">
    <text evidence="6">The sequence shown here is derived from an EMBL/GenBank/DDBJ whole genome shotgun (WGS) entry which is preliminary data.</text>
</comment>
<dbReference type="PROSITE" id="PS51564">
    <property type="entry name" value="SAM_ICMT"/>
    <property type="match status" value="1"/>
</dbReference>
<feature type="transmembrane region" description="Helical" evidence="5">
    <location>
        <begin position="110"/>
        <end position="140"/>
    </location>
</feature>
<keyword evidence="7" id="KW-1185">Reference proteome</keyword>
<protein>
    <recommendedName>
        <fullName evidence="8">Protein-S-isoprenylcysteine O-methyltransferase</fullName>
    </recommendedName>
</protein>
<name>A0AAN7KDE6_TRANT</name>
<evidence type="ECO:0000256" key="4">
    <source>
        <dbReference type="ARBA" id="ARBA00023136"/>
    </source>
</evidence>
<gene>
    <name evidence="6" type="ORF">SAY86_025966</name>
</gene>
<organism evidence="6 7">
    <name type="scientific">Trapa natans</name>
    <name type="common">Water chestnut</name>
    <dbReference type="NCBI Taxonomy" id="22666"/>
    <lineage>
        <taxon>Eukaryota</taxon>
        <taxon>Viridiplantae</taxon>
        <taxon>Streptophyta</taxon>
        <taxon>Embryophyta</taxon>
        <taxon>Tracheophyta</taxon>
        <taxon>Spermatophyta</taxon>
        <taxon>Magnoliopsida</taxon>
        <taxon>eudicotyledons</taxon>
        <taxon>Gunneridae</taxon>
        <taxon>Pentapetalae</taxon>
        <taxon>rosids</taxon>
        <taxon>malvids</taxon>
        <taxon>Myrtales</taxon>
        <taxon>Lythraceae</taxon>
        <taxon>Trapa</taxon>
    </lineage>
</organism>
<sequence>MIELSSHTAYRQLSQLVASIIFFHGSEYILAVSFHGRSNVTLGSLLISKNYIFAMAFSFLEYFVETTFFPGLKEHWWVSNSGLVMIIIGEAIQKLAIITVGQTFTHLIRIYTWMITVWTQVMLCNPISTLGFTVIVWTFFARRIPYEEFFLRQFFGSEYEEYAKRVPSGMPFVK</sequence>
<proteinExistence type="predicted"/>
<feature type="transmembrane region" description="Helical" evidence="5">
    <location>
        <begin position="51"/>
        <end position="71"/>
    </location>
</feature>
<keyword evidence="2 5" id="KW-0812">Transmembrane</keyword>
<feature type="transmembrane region" description="Helical" evidence="5">
    <location>
        <begin position="83"/>
        <end position="104"/>
    </location>
</feature>
<keyword evidence="3 5" id="KW-1133">Transmembrane helix</keyword>